<evidence type="ECO:0008006" key="4">
    <source>
        <dbReference type="Google" id="ProtNLM"/>
    </source>
</evidence>
<dbReference type="InterPro" id="IPR021471">
    <property type="entry name" value="DUF3124"/>
</dbReference>
<keyword evidence="1" id="KW-0732">Signal</keyword>
<gene>
    <name evidence="2" type="ORF">ACCAA_350105</name>
</gene>
<dbReference type="AlphaFoldDB" id="A0A1A8XQ08"/>
<name>A0A1A8XQ08_9PROT</name>
<protein>
    <recommendedName>
        <fullName evidence="4">DUF3124 domain-containing protein</fullName>
    </recommendedName>
</protein>
<keyword evidence="3" id="KW-1185">Reference proteome</keyword>
<evidence type="ECO:0000313" key="2">
    <source>
        <dbReference type="EMBL" id="SBT06726.1"/>
    </source>
</evidence>
<sequence>MSTACTSCQRRRLAAAFSCRLVAALALAGAITSAFAEGLVPPSKGQTVYVPIYSEIRHGNVGSSGRSESTLMAVMVSVRNTDATNSIRVVAAPYYNTDGVLIRNSVPIPRVIPPFGTFELFVELRENAGGSGANYAIKWDAATLVSPPTIEALHSKFQAGYSVAFISRSRAISEP</sequence>
<dbReference type="Proteomes" id="UP000199169">
    <property type="component" value="Unassembled WGS sequence"/>
</dbReference>
<dbReference type="STRING" id="1860102.ACCAA_350105"/>
<dbReference type="RefSeq" id="WP_186407302.1">
    <property type="nucleotide sequence ID" value="NZ_FLQX01000111.1"/>
</dbReference>
<dbReference type="EMBL" id="FLQX01000111">
    <property type="protein sequence ID" value="SBT06726.1"/>
    <property type="molecule type" value="Genomic_DNA"/>
</dbReference>
<dbReference type="Pfam" id="PF11322">
    <property type="entry name" value="DUF3124"/>
    <property type="match status" value="1"/>
</dbReference>
<feature type="signal peptide" evidence="1">
    <location>
        <begin position="1"/>
        <end position="36"/>
    </location>
</feature>
<evidence type="ECO:0000313" key="3">
    <source>
        <dbReference type="Proteomes" id="UP000199169"/>
    </source>
</evidence>
<proteinExistence type="predicted"/>
<evidence type="ECO:0000256" key="1">
    <source>
        <dbReference type="SAM" id="SignalP"/>
    </source>
</evidence>
<accession>A0A1A8XQ08</accession>
<reference evidence="2 3" key="1">
    <citation type="submission" date="2016-06" db="EMBL/GenBank/DDBJ databases">
        <authorList>
            <person name="Kjaerup R.B."/>
            <person name="Dalgaard T.S."/>
            <person name="Juul-Madsen H.R."/>
        </authorList>
    </citation>
    <scope>NUCLEOTIDE SEQUENCE [LARGE SCALE GENOMIC DNA]</scope>
    <source>
        <strain evidence="2">3</strain>
    </source>
</reference>
<organism evidence="2 3">
    <name type="scientific">Candidatus Accumulibacter aalborgensis</name>
    <dbReference type="NCBI Taxonomy" id="1860102"/>
    <lineage>
        <taxon>Bacteria</taxon>
        <taxon>Pseudomonadati</taxon>
        <taxon>Pseudomonadota</taxon>
        <taxon>Betaproteobacteria</taxon>
        <taxon>Candidatus Accumulibacter</taxon>
    </lineage>
</organism>
<feature type="chain" id="PRO_5008381620" description="DUF3124 domain-containing protein" evidence="1">
    <location>
        <begin position="37"/>
        <end position="175"/>
    </location>
</feature>